<proteinExistence type="predicted"/>
<evidence type="ECO:0000313" key="2">
    <source>
        <dbReference type="EMBL" id="MEK9501429.1"/>
    </source>
</evidence>
<sequence length="276" mass="31663">MRALLLILPVALVALTAFWFVTAGRRAPRSDRSWAVDHARAVQVEVRDDSVVLRDVRDFEWHGPEEFSERYRTERVALDEVRAVWFVLAPFAERWRGLAHSFVSFELTGDRFISVSVEARREMDEGYSLARGLWRGFETTYVVGTEHDLIGLRAIRGDTLFVYPSKATPEQARSMFVDMMRRAEELRHAPEFYHTILNNCNTNLRSHVNGVASRPLPWGWGILLPGYSDALALDHGLLATDLDIEAARRRYRVDERARDALGSGDDFGRRLREGME</sequence>
<dbReference type="InterPro" id="IPR025178">
    <property type="entry name" value="Lnb_N"/>
</dbReference>
<evidence type="ECO:0000313" key="3">
    <source>
        <dbReference type="Proteomes" id="UP001484239"/>
    </source>
</evidence>
<dbReference type="RefSeq" id="WP_405283487.1">
    <property type="nucleotide sequence ID" value="NZ_CP144380.1"/>
</dbReference>
<accession>A0ABU9E9T4</accession>
<organism evidence="2 3">
    <name type="scientific">Gaopeijia maritima</name>
    <dbReference type="NCBI Taxonomy" id="3119007"/>
    <lineage>
        <taxon>Bacteria</taxon>
        <taxon>Pseudomonadati</taxon>
        <taxon>Gemmatimonadota</taxon>
        <taxon>Longimicrobiia</taxon>
        <taxon>Gaopeijiales</taxon>
        <taxon>Gaopeijiaceae</taxon>
        <taxon>Gaopeijia</taxon>
    </lineage>
</organism>
<dbReference type="Pfam" id="PF13387">
    <property type="entry name" value="Lnb_N"/>
    <property type="match status" value="1"/>
</dbReference>
<gene>
    <name evidence="2" type="ORF">WI372_10615</name>
</gene>
<name>A0ABU9E9T4_9BACT</name>
<comment type="caution">
    <text evidence="2">The sequence shown here is derived from an EMBL/GenBank/DDBJ whole genome shotgun (WGS) entry which is preliminary data.</text>
</comment>
<dbReference type="EMBL" id="JBBHLI010000005">
    <property type="protein sequence ID" value="MEK9501429.1"/>
    <property type="molecule type" value="Genomic_DNA"/>
</dbReference>
<evidence type="ECO:0000259" key="1">
    <source>
        <dbReference type="Pfam" id="PF13387"/>
    </source>
</evidence>
<keyword evidence="3" id="KW-1185">Reference proteome</keyword>
<reference evidence="2 3" key="1">
    <citation type="submission" date="2024-02" db="EMBL/GenBank/DDBJ databases">
        <title>A novel Gemmatimonadota bacterium.</title>
        <authorList>
            <person name="Du Z.-J."/>
            <person name="Ye Y.-Q."/>
        </authorList>
    </citation>
    <scope>NUCLEOTIDE SEQUENCE [LARGE SCALE GENOMIC DNA]</scope>
    <source>
        <strain evidence="2 3">DH-20</strain>
    </source>
</reference>
<feature type="domain" description="Lnb N-terminal periplasmic" evidence="1">
    <location>
        <begin position="69"/>
        <end position="214"/>
    </location>
</feature>
<protein>
    <submittedName>
        <fullName evidence="2">DUF4105 domain-containing protein</fullName>
    </submittedName>
</protein>
<dbReference type="Proteomes" id="UP001484239">
    <property type="component" value="Unassembled WGS sequence"/>
</dbReference>